<reference evidence="1 2" key="2">
    <citation type="journal article" date="2022" name="Mol. Ecol. Resour.">
        <title>The genomes of chicory, endive, great burdock and yacon provide insights into Asteraceae paleo-polyploidization history and plant inulin production.</title>
        <authorList>
            <person name="Fan W."/>
            <person name="Wang S."/>
            <person name="Wang H."/>
            <person name="Wang A."/>
            <person name="Jiang F."/>
            <person name="Liu H."/>
            <person name="Zhao H."/>
            <person name="Xu D."/>
            <person name="Zhang Y."/>
        </authorList>
    </citation>
    <scope>NUCLEOTIDE SEQUENCE [LARGE SCALE GENOMIC DNA]</scope>
    <source>
        <strain evidence="2">cv. Punajuju</strain>
        <tissue evidence="1">Leaves</tissue>
    </source>
</reference>
<gene>
    <name evidence="1" type="ORF">L2E82_09054</name>
</gene>
<dbReference type="EMBL" id="CM042010">
    <property type="protein sequence ID" value="KAI3779347.1"/>
    <property type="molecule type" value="Genomic_DNA"/>
</dbReference>
<evidence type="ECO:0000313" key="2">
    <source>
        <dbReference type="Proteomes" id="UP001055811"/>
    </source>
</evidence>
<sequence length="110" mass="12851">MKEPLVEELDGWSPAPHSSPSRKSRLRHVSTYCVVDEDLIADKLDDCMQDVIVYYPSRDDQDSVEVIYRDMACLAPQLSYKEDSFVKFRKWWKGVNLFEKACILLPVHEK</sequence>
<accession>A0ACB9G7F3</accession>
<protein>
    <submittedName>
        <fullName evidence="1">Uncharacterized protein</fullName>
    </submittedName>
</protein>
<keyword evidence="2" id="KW-1185">Reference proteome</keyword>
<proteinExistence type="predicted"/>
<evidence type="ECO:0000313" key="1">
    <source>
        <dbReference type="EMBL" id="KAI3779347.1"/>
    </source>
</evidence>
<name>A0ACB9G7F3_CICIN</name>
<reference evidence="2" key="1">
    <citation type="journal article" date="2022" name="Mol. Ecol. Resour.">
        <title>The genomes of chicory, endive, great burdock and yacon provide insights into Asteraceae palaeo-polyploidization history and plant inulin production.</title>
        <authorList>
            <person name="Fan W."/>
            <person name="Wang S."/>
            <person name="Wang H."/>
            <person name="Wang A."/>
            <person name="Jiang F."/>
            <person name="Liu H."/>
            <person name="Zhao H."/>
            <person name="Xu D."/>
            <person name="Zhang Y."/>
        </authorList>
    </citation>
    <scope>NUCLEOTIDE SEQUENCE [LARGE SCALE GENOMIC DNA]</scope>
    <source>
        <strain evidence="2">cv. Punajuju</strain>
    </source>
</reference>
<comment type="caution">
    <text evidence="1">The sequence shown here is derived from an EMBL/GenBank/DDBJ whole genome shotgun (WGS) entry which is preliminary data.</text>
</comment>
<dbReference type="Proteomes" id="UP001055811">
    <property type="component" value="Linkage Group LG02"/>
</dbReference>
<organism evidence="1 2">
    <name type="scientific">Cichorium intybus</name>
    <name type="common">Chicory</name>
    <dbReference type="NCBI Taxonomy" id="13427"/>
    <lineage>
        <taxon>Eukaryota</taxon>
        <taxon>Viridiplantae</taxon>
        <taxon>Streptophyta</taxon>
        <taxon>Embryophyta</taxon>
        <taxon>Tracheophyta</taxon>
        <taxon>Spermatophyta</taxon>
        <taxon>Magnoliopsida</taxon>
        <taxon>eudicotyledons</taxon>
        <taxon>Gunneridae</taxon>
        <taxon>Pentapetalae</taxon>
        <taxon>asterids</taxon>
        <taxon>campanulids</taxon>
        <taxon>Asterales</taxon>
        <taxon>Asteraceae</taxon>
        <taxon>Cichorioideae</taxon>
        <taxon>Cichorieae</taxon>
        <taxon>Cichoriinae</taxon>
        <taxon>Cichorium</taxon>
    </lineage>
</organism>